<dbReference type="GO" id="GO:0003755">
    <property type="term" value="F:peptidyl-prolyl cis-trans isomerase activity"/>
    <property type="evidence" value="ECO:0007669"/>
    <property type="project" value="UniProtKB-UniRule"/>
</dbReference>
<dbReference type="InterPro" id="IPR002130">
    <property type="entry name" value="Cyclophilin-type_PPIase_dom"/>
</dbReference>
<reference evidence="7" key="1">
    <citation type="journal article" date="2006" name="Chromosoma">
        <title>Conserved linkage of two genes on the same macronuclear chromosome in spirotrichous ciliates.</title>
        <authorList>
            <person name="McFarland C.P."/>
            <person name="Chang W.J."/>
            <person name="Kuo S."/>
            <person name="Landweber L.F."/>
        </authorList>
    </citation>
    <scope>NUCLEOTIDE SEQUENCE</scope>
    <source>
        <strain evidence="7">JRB310</strain>
    </source>
</reference>
<dbReference type="GO" id="GO:0005737">
    <property type="term" value="C:cytoplasm"/>
    <property type="evidence" value="ECO:0007669"/>
    <property type="project" value="TreeGrafter"/>
</dbReference>
<dbReference type="GO" id="GO:0006457">
    <property type="term" value="P:protein folding"/>
    <property type="evidence" value="ECO:0007669"/>
    <property type="project" value="InterPro"/>
</dbReference>
<proteinExistence type="inferred from homology"/>
<keyword evidence="2 4" id="KW-0697">Rotamase</keyword>
<keyword evidence="3 4" id="KW-0413">Isomerase</keyword>
<dbReference type="PRINTS" id="PR00153">
    <property type="entry name" value="CSAPPISMRASE"/>
</dbReference>
<name>A7RA48_OXYTR</name>
<dbReference type="PANTHER" id="PTHR11071:SF571">
    <property type="entry name" value="PEPTIDYL-PROLYL CIS-TRANS ISOMERASE D, MITOCHONDRIAL"/>
    <property type="match status" value="1"/>
</dbReference>
<dbReference type="PROSITE" id="PS50072">
    <property type="entry name" value="CSA_PPIASE_2"/>
    <property type="match status" value="1"/>
</dbReference>
<dbReference type="InterPro" id="IPR029000">
    <property type="entry name" value="Cyclophilin-like_dom_sf"/>
</dbReference>
<evidence type="ECO:0000256" key="4">
    <source>
        <dbReference type="RuleBase" id="RU363019"/>
    </source>
</evidence>
<dbReference type="EMBL" id="DQ081723">
    <property type="protein sequence ID" value="AAZ66132.1"/>
    <property type="molecule type" value="Genomic_DNA"/>
</dbReference>
<feature type="region of interest" description="Disordered" evidence="5">
    <location>
        <begin position="184"/>
        <end position="285"/>
    </location>
</feature>
<dbReference type="Gene3D" id="2.40.100.10">
    <property type="entry name" value="Cyclophilin-like"/>
    <property type="match status" value="1"/>
</dbReference>
<dbReference type="GO" id="GO:0016018">
    <property type="term" value="F:cyclosporin A binding"/>
    <property type="evidence" value="ECO:0007669"/>
    <property type="project" value="TreeGrafter"/>
</dbReference>
<comment type="similarity">
    <text evidence="4">Belongs to the cyclophilin-type PPIase family.</text>
</comment>
<dbReference type="AlphaFoldDB" id="A7RA48"/>
<feature type="domain" description="PPIase cyclophilin-type" evidence="6">
    <location>
        <begin position="15"/>
        <end position="180"/>
    </location>
</feature>
<feature type="compositionally biased region" description="Basic and acidic residues" evidence="5">
    <location>
        <begin position="264"/>
        <end position="277"/>
    </location>
</feature>
<organism evidence="7">
    <name type="scientific">Oxytricha trifallax</name>
    <name type="common">Sterkiella histriomuscorum</name>
    <dbReference type="NCBI Taxonomy" id="94289"/>
    <lineage>
        <taxon>Eukaryota</taxon>
        <taxon>Sar</taxon>
        <taxon>Alveolata</taxon>
        <taxon>Ciliophora</taxon>
        <taxon>Intramacronucleata</taxon>
        <taxon>Spirotrichea</taxon>
        <taxon>Stichotrichia</taxon>
        <taxon>Sporadotrichida</taxon>
        <taxon>Oxytrichidae</taxon>
        <taxon>Stylonychinae</taxon>
        <taxon>Sterkiella</taxon>
    </lineage>
</organism>
<protein>
    <recommendedName>
        <fullName evidence="4">Peptidyl-prolyl cis-trans isomerase</fullName>
        <shortName evidence="4">PPIase</shortName>
        <ecNumber evidence="4">5.2.1.8</ecNumber>
    </recommendedName>
</protein>
<evidence type="ECO:0000256" key="3">
    <source>
        <dbReference type="ARBA" id="ARBA00023235"/>
    </source>
</evidence>
<dbReference type="PROSITE" id="PS00170">
    <property type="entry name" value="CSA_PPIASE_1"/>
    <property type="match status" value="1"/>
</dbReference>
<evidence type="ECO:0000313" key="7">
    <source>
        <dbReference type="EMBL" id="AAZ66132.1"/>
    </source>
</evidence>
<evidence type="ECO:0000256" key="5">
    <source>
        <dbReference type="SAM" id="MobiDB-lite"/>
    </source>
</evidence>
<evidence type="ECO:0000256" key="1">
    <source>
        <dbReference type="ARBA" id="ARBA00000971"/>
    </source>
</evidence>
<dbReference type="Pfam" id="PF00160">
    <property type="entry name" value="Pro_isomerase"/>
    <property type="match status" value="1"/>
</dbReference>
<comment type="catalytic activity">
    <reaction evidence="1 4">
        <text>[protein]-peptidylproline (omega=180) = [protein]-peptidylproline (omega=0)</text>
        <dbReference type="Rhea" id="RHEA:16237"/>
        <dbReference type="Rhea" id="RHEA-COMP:10747"/>
        <dbReference type="Rhea" id="RHEA-COMP:10748"/>
        <dbReference type="ChEBI" id="CHEBI:83833"/>
        <dbReference type="ChEBI" id="CHEBI:83834"/>
        <dbReference type="EC" id="5.2.1.8"/>
    </reaction>
</comment>
<evidence type="ECO:0000256" key="2">
    <source>
        <dbReference type="ARBA" id="ARBA00023110"/>
    </source>
</evidence>
<dbReference type="FunFam" id="2.40.100.10:FF:000022">
    <property type="entry name" value="Peptidyl-prolyl cis-trans isomerase CYP95"/>
    <property type="match status" value="1"/>
</dbReference>
<feature type="compositionally biased region" description="Basic and acidic residues" evidence="5">
    <location>
        <begin position="184"/>
        <end position="257"/>
    </location>
</feature>
<evidence type="ECO:0000259" key="6">
    <source>
        <dbReference type="PROSITE" id="PS50072"/>
    </source>
</evidence>
<dbReference type="EMBL" id="DQ081724">
    <property type="protein sequence ID" value="AAZ66134.1"/>
    <property type="molecule type" value="Genomic_DNA"/>
</dbReference>
<sequence length="285" mass="32594">MQISEASTPSNPRVFFEIEIGGKPQGKIVMELFKNVTPRTAENFRQLCTGESGKRSSNGKVLSFKNSVFHRVIREFMMQGGDFTAFNGSGGESIYGRTFPDENFKLKHTQKGLLSMANAGKNTNGSQFFITYAVTPHLNGKHCVFGKVESGYDICQKIERLRCDRNDKPQEKVVIVNCGEVKKQVEQKPQVTEKADVKQAQKHGKEEEKQQSSHQERKAVNPEDKEKARKVERSRSREKNDTTDKVRQHNKDSEDQQKHHRRESQHDKDEESSEHKSTSRKQSLK</sequence>
<comment type="function">
    <text evidence="4">PPIases accelerate the folding of proteins. It catalyzes the cis-trans isomerization of proline imidic peptide bonds in oligopeptides.</text>
</comment>
<dbReference type="InterPro" id="IPR020892">
    <property type="entry name" value="Cyclophilin-type_PPIase_CS"/>
</dbReference>
<dbReference type="PANTHER" id="PTHR11071">
    <property type="entry name" value="PEPTIDYL-PROLYL CIS-TRANS ISOMERASE"/>
    <property type="match status" value="1"/>
</dbReference>
<accession>A7RA48</accession>
<dbReference type="EC" id="5.2.1.8" evidence="4"/>
<dbReference type="SUPFAM" id="SSF50891">
    <property type="entry name" value="Cyclophilin-like"/>
    <property type="match status" value="1"/>
</dbReference>